<organism evidence="1 2">
    <name type="scientific">Aneurinibacillus aneurinilyticus ATCC 12856</name>
    <dbReference type="NCBI Taxonomy" id="649747"/>
    <lineage>
        <taxon>Bacteria</taxon>
        <taxon>Bacillati</taxon>
        <taxon>Bacillota</taxon>
        <taxon>Bacilli</taxon>
        <taxon>Bacillales</taxon>
        <taxon>Paenibacillaceae</taxon>
        <taxon>Aneurinibacillus group</taxon>
        <taxon>Aneurinibacillus</taxon>
    </lineage>
</organism>
<evidence type="ECO:0000313" key="2">
    <source>
        <dbReference type="Proteomes" id="UP000016511"/>
    </source>
</evidence>
<accession>U1Y890</accession>
<protein>
    <submittedName>
        <fullName evidence="1">Uncharacterized protein</fullName>
    </submittedName>
</protein>
<dbReference type="AlphaFoldDB" id="U1Y890"/>
<keyword evidence="2" id="KW-1185">Reference proteome</keyword>
<name>U1Y890_ANEAE</name>
<comment type="caution">
    <text evidence="1">The sequence shown here is derived from an EMBL/GenBank/DDBJ whole genome shotgun (WGS) entry which is preliminary data.</text>
</comment>
<evidence type="ECO:0000313" key="1">
    <source>
        <dbReference type="EMBL" id="ERI07066.1"/>
    </source>
</evidence>
<dbReference type="HOGENOM" id="CLU_3195464_0_0_9"/>
<dbReference type="Proteomes" id="UP000016511">
    <property type="component" value="Unassembled WGS sequence"/>
</dbReference>
<sequence>MTGSEANKHTEEIFCIKDETDGHRLFLSSSSPILNHNTILFVPYK</sequence>
<reference evidence="1 2" key="1">
    <citation type="submission" date="2013-08" db="EMBL/GenBank/DDBJ databases">
        <authorList>
            <person name="Weinstock G."/>
            <person name="Sodergren E."/>
            <person name="Wylie T."/>
            <person name="Fulton L."/>
            <person name="Fulton R."/>
            <person name="Fronick C."/>
            <person name="O'Laughlin M."/>
            <person name="Godfrey J."/>
            <person name="Miner T."/>
            <person name="Herter B."/>
            <person name="Appelbaum E."/>
            <person name="Cordes M."/>
            <person name="Lek S."/>
            <person name="Wollam A."/>
            <person name="Pepin K.H."/>
            <person name="Palsikar V.B."/>
            <person name="Mitreva M."/>
            <person name="Wilson R.K."/>
        </authorList>
    </citation>
    <scope>NUCLEOTIDE SEQUENCE [LARGE SCALE GENOMIC DNA]</scope>
    <source>
        <strain evidence="1 2">ATCC 12856</strain>
    </source>
</reference>
<gene>
    <name evidence="1" type="ORF">HMPREF0083_04856</name>
</gene>
<dbReference type="EMBL" id="AWSJ01000298">
    <property type="protein sequence ID" value="ERI07066.1"/>
    <property type="molecule type" value="Genomic_DNA"/>
</dbReference>
<proteinExistence type="predicted"/>